<dbReference type="Proteomes" id="UP000536442">
    <property type="component" value="Unassembled WGS sequence"/>
</dbReference>
<sequence length="379" mass="43359">MISRKERCFVVILFGTLEYDGRVLRIIEILQRMGRVVVIDTSSVESSESSVDHKRVILPKNVGFISRHLRFWLAAIRQVIRLRPDAVIAEDFFAALPGWAAGKLVNARVVYDAHELIIPDRRWPTGKRSHFWYMLERWVVPRSDLVIAANVERARLMAEHYNLSEAPEFMRNIPPVKEACLTTEEALAKYPVLNRQSEQDRIVLYQGDISLARGLSRFIEALKYLPKNCRLILVGDGPDLDALKQLGETFFREGRFTALGRVPNHLLSSITRLADVGIVTYPFEGLNNIYCAPNKIFEYAQAGLPVIATNQPTIHALVNHYQIGELISRQEGPSELAEAIQKIVYNLPTYRSRLPGFVLQHQWEDEAERVHHRILALFD</sequence>
<keyword evidence="2 4" id="KW-0808">Transferase</keyword>
<dbReference type="AlphaFoldDB" id="A0A851HQS4"/>
<proteinExistence type="predicted"/>
<evidence type="ECO:0000313" key="5">
    <source>
        <dbReference type="Proteomes" id="UP000536442"/>
    </source>
</evidence>
<evidence type="ECO:0000256" key="1">
    <source>
        <dbReference type="ARBA" id="ARBA00022676"/>
    </source>
</evidence>
<dbReference type="InterPro" id="IPR028098">
    <property type="entry name" value="Glyco_trans_4-like_N"/>
</dbReference>
<evidence type="ECO:0000256" key="2">
    <source>
        <dbReference type="ARBA" id="ARBA00022679"/>
    </source>
</evidence>
<accession>A0A851HQS4</accession>
<dbReference type="Pfam" id="PF13579">
    <property type="entry name" value="Glyco_trans_4_4"/>
    <property type="match status" value="1"/>
</dbReference>
<feature type="domain" description="Glycosyltransferase subfamily 4-like N-terminal" evidence="3">
    <location>
        <begin position="22"/>
        <end position="159"/>
    </location>
</feature>
<keyword evidence="1" id="KW-0328">Glycosyltransferase</keyword>
<dbReference type="SUPFAM" id="SSF53756">
    <property type="entry name" value="UDP-Glycosyltransferase/glycogen phosphorylase"/>
    <property type="match status" value="1"/>
</dbReference>
<name>A0A851HQS4_9GAMM</name>
<dbReference type="EMBL" id="JABEVQ010000004">
    <property type="protein sequence ID" value="NWN91784.1"/>
    <property type="molecule type" value="Genomic_DNA"/>
</dbReference>
<dbReference type="PANTHER" id="PTHR12526:SF629">
    <property type="entry name" value="TEICHURONIC ACID BIOSYNTHESIS GLYCOSYLTRANSFERASE TUAH-RELATED"/>
    <property type="match status" value="1"/>
</dbReference>
<evidence type="ECO:0000313" key="4">
    <source>
        <dbReference type="EMBL" id="NWN91784.1"/>
    </source>
</evidence>
<comment type="caution">
    <text evidence="4">The sequence shown here is derived from an EMBL/GenBank/DDBJ whole genome shotgun (WGS) entry which is preliminary data.</text>
</comment>
<gene>
    <name evidence="4" type="ORF">HLV39_09820</name>
</gene>
<dbReference type="Gene3D" id="3.40.50.2000">
    <property type="entry name" value="Glycogen Phosphorylase B"/>
    <property type="match status" value="2"/>
</dbReference>
<reference evidence="4 5" key="1">
    <citation type="submission" date="2020-03" db="EMBL/GenBank/DDBJ databases">
        <title>Metagenomic, metatranscriptomic, and metabolomic analyses revealed the key microbes and metabolic features during the fermentation of ganjang, Korean traditional soy sauce.</title>
        <authorList>
            <person name="Chun B.H."/>
            <person name="Jeon C.O."/>
        </authorList>
    </citation>
    <scope>NUCLEOTIDE SEQUENCE [LARGE SCALE GENOMIC DNA]</scope>
    <source>
        <strain evidence="4 5">KG14</strain>
    </source>
</reference>
<keyword evidence="5" id="KW-1185">Reference proteome</keyword>
<dbReference type="GO" id="GO:0016757">
    <property type="term" value="F:glycosyltransferase activity"/>
    <property type="evidence" value="ECO:0007669"/>
    <property type="project" value="UniProtKB-KW"/>
</dbReference>
<dbReference type="PANTHER" id="PTHR12526">
    <property type="entry name" value="GLYCOSYLTRANSFERASE"/>
    <property type="match status" value="1"/>
</dbReference>
<dbReference type="Pfam" id="PF13692">
    <property type="entry name" value="Glyco_trans_1_4"/>
    <property type="match status" value="1"/>
</dbReference>
<protein>
    <submittedName>
        <fullName evidence="4">Glycosyltransferase</fullName>
    </submittedName>
</protein>
<organism evidence="4 5">
    <name type="scientific">Marinobacter adhaerens</name>
    <dbReference type="NCBI Taxonomy" id="1033846"/>
    <lineage>
        <taxon>Bacteria</taxon>
        <taxon>Pseudomonadati</taxon>
        <taxon>Pseudomonadota</taxon>
        <taxon>Gammaproteobacteria</taxon>
        <taxon>Pseudomonadales</taxon>
        <taxon>Marinobacteraceae</taxon>
        <taxon>Marinobacter</taxon>
    </lineage>
</organism>
<evidence type="ECO:0000259" key="3">
    <source>
        <dbReference type="Pfam" id="PF13579"/>
    </source>
</evidence>